<feature type="domain" description="Endonuclease GajA/Old nuclease/RecF-like AAA" evidence="2">
    <location>
        <begin position="160"/>
        <end position="321"/>
    </location>
</feature>
<evidence type="ECO:0000313" key="4">
    <source>
        <dbReference type="Proteomes" id="UP000475385"/>
    </source>
</evidence>
<dbReference type="InterPro" id="IPR041685">
    <property type="entry name" value="AAA_GajA/Old/RecF-like"/>
</dbReference>
<sequence length="622" mass="70122">MQIKAAKIKTFRTIKDEIEIPIANGVTIVGANNTGKTNLLRGIRLFFTGHENELGYSRHHDLSFDQAPAQTNISMTFSLSDDVADQEIIANLSNVRRLLGVVPSDKSDNSELTVYLTFSLNSKPSYRVYPNLRRPNAPNTKVQYSRLEKKLVESILDSFSVHYIPSEKSTTQLYQELVTPFLKRQLFISIQPHLHEMKNAMRNAAAALDKALQDSGLSGLSCDFSVPEHPDRFFREVDFSIKDPNLTGIASKGMGIQSTALLAAFSWITEEEKKSGKNVLWLLEEPEAYLHPQLATQCRNLIQNISTNSQIVTTTHSLSFVPDDPKRIIGTELASGWTVPKYFKTYIEATSAIRQSLGVRFSDFYNLDRFNIFVEGETDRDYLDYMLKRISQNTDAASNFPLLCSKRLAILDFGGVRGIEGFLRATYQMIRAERACVAMLDGDAAGDKCRRDLQGFFGEKKIPFEANDHFIVVRDRFAIEGLFPDEWILTTHATHRQWFEDFSVDSAGALQPFSIHKNSKKSFASAMFARADREPNQDWMDRWISLFKALEKGLSRQSERLYNEVDSQPQTDKLEQASAADNTTTGALKKNGPPKLLVKLRKLSKNSVPTPTAESDQKGKAE</sequence>
<proteinExistence type="predicted"/>
<name>A0A6M1LVA2_9PROT</name>
<evidence type="ECO:0000256" key="1">
    <source>
        <dbReference type="SAM" id="MobiDB-lite"/>
    </source>
</evidence>
<dbReference type="Proteomes" id="UP000475385">
    <property type="component" value="Unassembled WGS sequence"/>
</dbReference>
<feature type="region of interest" description="Disordered" evidence="1">
    <location>
        <begin position="563"/>
        <end position="622"/>
    </location>
</feature>
<evidence type="ECO:0000259" key="2">
    <source>
        <dbReference type="Pfam" id="PF13175"/>
    </source>
</evidence>
<feature type="domain" description="Endonuclease GajA/Old nuclease/RecF-like AAA" evidence="2">
    <location>
        <begin position="1"/>
        <end position="127"/>
    </location>
</feature>
<dbReference type="InterPro" id="IPR027417">
    <property type="entry name" value="P-loop_NTPase"/>
</dbReference>
<dbReference type="InterPro" id="IPR051396">
    <property type="entry name" value="Bact_Antivir_Def_Nuclease"/>
</dbReference>
<gene>
    <name evidence="3" type="ORF">G3576_28255</name>
</gene>
<dbReference type="PANTHER" id="PTHR43581:SF2">
    <property type="entry name" value="EXCINUCLEASE ATPASE SUBUNIT"/>
    <property type="match status" value="1"/>
</dbReference>
<accession>A0A6M1LVA2</accession>
<feature type="compositionally biased region" description="Polar residues" evidence="1">
    <location>
        <begin position="605"/>
        <end position="614"/>
    </location>
</feature>
<protein>
    <submittedName>
        <fullName evidence="3">ATP-binding protein</fullName>
    </submittedName>
</protein>
<keyword evidence="4" id="KW-1185">Reference proteome</keyword>
<dbReference type="Pfam" id="PF13175">
    <property type="entry name" value="AAA_15"/>
    <property type="match status" value="2"/>
</dbReference>
<dbReference type="SUPFAM" id="SSF52540">
    <property type="entry name" value="P-loop containing nucleoside triphosphate hydrolases"/>
    <property type="match status" value="1"/>
</dbReference>
<reference evidence="3 4" key="1">
    <citation type="submission" date="2020-03" db="EMBL/GenBank/DDBJ databases">
        <title>Roseomonas stagni sp. nov., isolated from pond water in Japan.</title>
        <authorList>
            <person name="Furuhata K."/>
            <person name="Miyamoto H."/>
            <person name="Goto K."/>
        </authorList>
    </citation>
    <scope>NUCLEOTIDE SEQUENCE [LARGE SCALE GENOMIC DNA]</scope>
    <source>
        <strain evidence="3 4">PeD5</strain>
    </source>
</reference>
<dbReference type="EMBL" id="JAAIKB010000021">
    <property type="protein sequence ID" value="NGM23932.1"/>
    <property type="molecule type" value="Genomic_DNA"/>
</dbReference>
<dbReference type="PANTHER" id="PTHR43581">
    <property type="entry name" value="ATP/GTP PHOSPHATASE"/>
    <property type="match status" value="1"/>
</dbReference>
<organism evidence="3 4">
    <name type="scientific">Falsiroseomonas algicola</name>
    <dbReference type="NCBI Taxonomy" id="2716930"/>
    <lineage>
        <taxon>Bacteria</taxon>
        <taxon>Pseudomonadati</taxon>
        <taxon>Pseudomonadota</taxon>
        <taxon>Alphaproteobacteria</taxon>
        <taxon>Acetobacterales</taxon>
        <taxon>Roseomonadaceae</taxon>
        <taxon>Falsiroseomonas</taxon>
    </lineage>
</organism>
<dbReference type="AlphaFoldDB" id="A0A6M1LVA2"/>
<evidence type="ECO:0000313" key="3">
    <source>
        <dbReference type="EMBL" id="NGM23932.1"/>
    </source>
</evidence>
<dbReference type="RefSeq" id="WP_164697845.1">
    <property type="nucleotide sequence ID" value="NZ_JAAIKB010000021.1"/>
</dbReference>
<dbReference type="Gene3D" id="3.40.50.300">
    <property type="entry name" value="P-loop containing nucleotide triphosphate hydrolases"/>
    <property type="match status" value="1"/>
</dbReference>
<keyword evidence="3" id="KW-0067">ATP-binding</keyword>
<keyword evidence="3" id="KW-0547">Nucleotide-binding</keyword>
<comment type="caution">
    <text evidence="3">The sequence shown here is derived from an EMBL/GenBank/DDBJ whole genome shotgun (WGS) entry which is preliminary data.</text>
</comment>
<dbReference type="GO" id="GO:0005524">
    <property type="term" value="F:ATP binding"/>
    <property type="evidence" value="ECO:0007669"/>
    <property type="project" value="UniProtKB-KW"/>
</dbReference>